<gene>
    <name evidence="1" type="ORF">SAMN05421548_107103</name>
</gene>
<evidence type="ECO:0000313" key="2">
    <source>
        <dbReference type="Proteomes" id="UP000198908"/>
    </source>
</evidence>
<organism evidence="1 2">
    <name type="scientific">Paraburkholderia lycopersici</name>
    <dbReference type="NCBI Taxonomy" id="416944"/>
    <lineage>
        <taxon>Bacteria</taxon>
        <taxon>Pseudomonadati</taxon>
        <taxon>Pseudomonadota</taxon>
        <taxon>Betaproteobacteria</taxon>
        <taxon>Burkholderiales</taxon>
        <taxon>Burkholderiaceae</taxon>
        <taxon>Paraburkholderia</taxon>
    </lineage>
</organism>
<dbReference type="EMBL" id="FMYQ01000007">
    <property type="protein sequence ID" value="SDC49356.1"/>
    <property type="molecule type" value="Genomic_DNA"/>
</dbReference>
<dbReference type="AlphaFoldDB" id="A0A1G6M319"/>
<reference evidence="2" key="1">
    <citation type="submission" date="2016-09" db="EMBL/GenBank/DDBJ databases">
        <authorList>
            <person name="Varghese N."/>
            <person name="Submissions S."/>
        </authorList>
    </citation>
    <scope>NUCLEOTIDE SEQUENCE [LARGE SCALE GENOMIC DNA]</scope>
    <source>
        <strain evidence="2">TNe-862</strain>
    </source>
</reference>
<dbReference type="STRING" id="416944.SAMN05421548_107103"/>
<evidence type="ECO:0000313" key="1">
    <source>
        <dbReference type="EMBL" id="SDC49356.1"/>
    </source>
</evidence>
<protein>
    <submittedName>
        <fullName evidence="1">Uncharacterized protein</fullName>
    </submittedName>
</protein>
<accession>A0A1G6M319</accession>
<sequence>MLSDKVWDWLGSPNLGQISVPLAGVGAEPGLRNVCDALAKKLKKADTFNHTNKAAIIAGFDQILGIPETNPIWT</sequence>
<proteinExistence type="predicted"/>
<name>A0A1G6M319_9BURK</name>
<dbReference type="Proteomes" id="UP000198908">
    <property type="component" value="Unassembled WGS sequence"/>
</dbReference>
<keyword evidence="2" id="KW-1185">Reference proteome</keyword>